<reference evidence="1" key="1">
    <citation type="submission" date="2016-05" db="EMBL/GenBank/DDBJ databases">
        <authorList>
            <person name="Lavstsen T."/>
            <person name="Jespersen J.S."/>
        </authorList>
    </citation>
    <scope>NUCLEOTIDE SEQUENCE</scope>
    <source>
        <tissue evidence="1">Brain</tissue>
    </source>
</reference>
<evidence type="ECO:0000313" key="1">
    <source>
        <dbReference type="EMBL" id="SBR99022.1"/>
    </source>
</evidence>
<feature type="non-terminal residue" evidence="1">
    <location>
        <position position="1"/>
    </location>
</feature>
<protein>
    <submittedName>
        <fullName evidence="1">Zgc:195170</fullName>
    </submittedName>
</protein>
<reference evidence="1" key="2">
    <citation type="submission" date="2016-06" db="EMBL/GenBank/DDBJ databases">
        <title>The genome of a short-lived fish provides insights into sex chromosome evolution and the genetic control of aging.</title>
        <authorList>
            <person name="Reichwald K."/>
            <person name="Felder M."/>
            <person name="Petzold A."/>
            <person name="Koch P."/>
            <person name="Groth M."/>
            <person name="Platzer M."/>
        </authorList>
    </citation>
    <scope>NUCLEOTIDE SEQUENCE</scope>
    <source>
        <tissue evidence="1">Brain</tissue>
    </source>
</reference>
<accession>A0A1A8QZV0</accession>
<dbReference type="EMBL" id="HAEG01014984">
    <property type="protein sequence ID" value="SBR99022.1"/>
    <property type="molecule type" value="Transcribed_RNA"/>
</dbReference>
<feature type="non-terminal residue" evidence="1">
    <location>
        <position position="76"/>
    </location>
</feature>
<organism evidence="1">
    <name type="scientific">Nothobranchius pienaari</name>
    <dbReference type="NCBI Taxonomy" id="704102"/>
    <lineage>
        <taxon>Eukaryota</taxon>
        <taxon>Metazoa</taxon>
        <taxon>Chordata</taxon>
        <taxon>Craniata</taxon>
        <taxon>Vertebrata</taxon>
        <taxon>Euteleostomi</taxon>
        <taxon>Actinopterygii</taxon>
        <taxon>Neopterygii</taxon>
        <taxon>Teleostei</taxon>
        <taxon>Neoteleostei</taxon>
        <taxon>Acanthomorphata</taxon>
        <taxon>Ovalentaria</taxon>
        <taxon>Atherinomorphae</taxon>
        <taxon>Cyprinodontiformes</taxon>
        <taxon>Nothobranchiidae</taxon>
        <taxon>Nothobranchius</taxon>
    </lineage>
</organism>
<sequence>LTGCFAGKYSFSGTAGLLWYNSDRIYSYCGKTFKLHLHTDTCIFYSMLLGRAKQVHSSACSFFSETNGLYDVTLTE</sequence>
<dbReference type="AlphaFoldDB" id="A0A1A8QZV0"/>
<name>A0A1A8QZV0_9TELE</name>
<proteinExistence type="predicted"/>
<gene>
    <name evidence="1" type="primary">ZGC:195170</name>
</gene>